<dbReference type="InterPro" id="IPR005182">
    <property type="entry name" value="YdbS-like_PH"/>
</dbReference>
<dbReference type="PANTHER" id="PTHR34473:SF2">
    <property type="entry name" value="UPF0699 TRANSMEMBRANE PROTEIN YDBT"/>
    <property type="match status" value="1"/>
</dbReference>
<keyword evidence="1" id="KW-0812">Transmembrane</keyword>
<dbReference type="Proteomes" id="UP000481872">
    <property type="component" value="Unassembled WGS sequence"/>
</dbReference>
<dbReference type="RefSeq" id="WP_199869408.1">
    <property type="nucleotide sequence ID" value="NZ_JAAGPU010000006.1"/>
</dbReference>
<feature type="transmembrane region" description="Helical" evidence="1">
    <location>
        <begin position="162"/>
        <end position="182"/>
    </location>
</feature>
<keyword evidence="4" id="KW-1185">Reference proteome</keyword>
<feature type="transmembrane region" description="Helical" evidence="1">
    <location>
        <begin position="12"/>
        <end position="33"/>
    </location>
</feature>
<sequence length="479" mass="54982">MSNLEKPNRNHWVVILSQLFKIIYESIVFVAIVFVKLKWYYGVIITALMVIYSIIKWRRTVFYIKDNMLVLKTGVITLSKQEIPLSKITTVDTQQNIINRILNVSTLKVDSGAVGEGKSELKVTIKTNLANKYKDALLENKVESIKIKDNDDNVIKATKKDIFIYGLTKNKLGWVFGLYVFLSQFTDFISEKIVNSVGDSAHKIFLGMQGTISGKSVIIIIMLSLLLTVFIYIIVALVATLLEIIKYNDFKLYKKNKKVNIEYGFFTKKKYSLSHNKIQGLKLKQNFIQQFAGLYTIEGIIVGYGDMEDKIAMIFPIANKNQKDRIIKNIFDDLEFEGDFKKPKKREIRRFIIKRLLITIIITSTICYFIPKINYKVKIGVVVILALWQIILGYLNYKNTSIGLDENVIVMSSGSRTKITHLIKQKSVQSITKSENLFQRYSGVCDLNVDICTNNFGEVVTVRHLDKKLMITLEENLII</sequence>
<evidence type="ECO:0000313" key="3">
    <source>
        <dbReference type="EMBL" id="NEU04219.1"/>
    </source>
</evidence>
<feature type="transmembrane region" description="Helical" evidence="1">
    <location>
        <begin position="377"/>
        <end position="397"/>
    </location>
</feature>
<organism evidence="3 4">
    <name type="scientific">Clostridium senegalense</name>
    <dbReference type="NCBI Taxonomy" id="1465809"/>
    <lineage>
        <taxon>Bacteria</taxon>
        <taxon>Bacillati</taxon>
        <taxon>Bacillota</taxon>
        <taxon>Clostridia</taxon>
        <taxon>Eubacteriales</taxon>
        <taxon>Clostridiaceae</taxon>
        <taxon>Clostridium</taxon>
    </lineage>
</organism>
<reference evidence="3 4" key="1">
    <citation type="submission" date="2020-02" db="EMBL/GenBank/DDBJ databases">
        <title>Genome assembly of a novel Clostridium senegalense strain.</title>
        <authorList>
            <person name="Gupta T.B."/>
            <person name="Jauregui R."/>
            <person name="Maclean P."/>
            <person name="Nawarathana A."/>
            <person name="Brightwell G."/>
        </authorList>
    </citation>
    <scope>NUCLEOTIDE SEQUENCE [LARGE SCALE GENOMIC DNA]</scope>
    <source>
        <strain evidence="3 4">AGRFS4</strain>
    </source>
</reference>
<comment type="caution">
    <text evidence="3">The sequence shown here is derived from an EMBL/GenBank/DDBJ whole genome shotgun (WGS) entry which is preliminary data.</text>
</comment>
<proteinExistence type="predicted"/>
<dbReference type="PIRSF" id="PIRSF026631">
    <property type="entry name" value="UCP026631"/>
    <property type="match status" value="1"/>
</dbReference>
<feature type="transmembrane region" description="Helical" evidence="1">
    <location>
        <begin position="351"/>
        <end position="371"/>
    </location>
</feature>
<evidence type="ECO:0000256" key="1">
    <source>
        <dbReference type="SAM" id="Phobius"/>
    </source>
</evidence>
<dbReference type="PANTHER" id="PTHR34473">
    <property type="entry name" value="UPF0699 TRANSMEMBRANE PROTEIN YDBS"/>
    <property type="match status" value="1"/>
</dbReference>
<evidence type="ECO:0000313" key="4">
    <source>
        <dbReference type="Proteomes" id="UP000481872"/>
    </source>
</evidence>
<gene>
    <name evidence="3" type="ORF">G3M99_04955</name>
</gene>
<dbReference type="AlphaFoldDB" id="A0A6M0H0V0"/>
<keyword evidence="1" id="KW-0472">Membrane</keyword>
<keyword evidence="1" id="KW-1133">Transmembrane helix</keyword>
<feature type="transmembrane region" description="Helical" evidence="1">
    <location>
        <begin position="217"/>
        <end position="245"/>
    </location>
</feature>
<dbReference type="EMBL" id="JAAGPU010000006">
    <property type="protein sequence ID" value="NEU04219.1"/>
    <property type="molecule type" value="Genomic_DNA"/>
</dbReference>
<feature type="domain" description="YdbS-like PH" evidence="2">
    <location>
        <begin position="397"/>
        <end position="452"/>
    </location>
</feature>
<feature type="transmembrane region" description="Helical" evidence="1">
    <location>
        <begin position="39"/>
        <end position="55"/>
    </location>
</feature>
<dbReference type="InterPro" id="IPR014529">
    <property type="entry name" value="UCP026631"/>
</dbReference>
<evidence type="ECO:0000259" key="2">
    <source>
        <dbReference type="Pfam" id="PF03703"/>
    </source>
</evidence>
<protein>
    <submittedName>
        <fullName evidence="3">PH domain-containing protein</fullName>
    </submittedName>
</protein>
<feature type="domain" description="YdbS-like PH" evidence="2">
    <location>
        <begin position="57"/>
        <end position="116"/>
    </location>
</feature>
<feature type="domain" description="YdbS-like PH" evidence="2">
    <location>
        <begin position="255"/>
        <end position="327"/>
    </location>
</feature>
<accession>A0A6M0H0V0</accession>
<name>A0A6M0H0V0_9CLOT</name>
<dbReference type="Pfam" id="PF03703">
    <property type="entry name" value="bPH_2"/>
    <property type="match status" value="3"/>
</dbReference>